<dbReference type="Pfam" id="PF04074">
    <property type="entry name" value="DUF386"/>
    <property type="match status" value="1"/>
</dbReference>
<dbReference type="PANTHER" id="PTHR34986:SF1">
    <property type="entry name" value="PROTEIN YIAL"/>
    <property type="match status" value="1"/>
</dbReference>
<dbReference type="Proteomes" id="UP000505355">
    <property type="component" value="Chromosome"/>
</dbReference>
<organism evidence="2 3">
    <name type="scientific">Mucilaginibacter mali</name>
    <dbReference type="NCBI Taxonomy" id="2740462"/>
    <lineage>
        <taxon>Bacteria</taxon>
        <taxon>Pseudomonadati</taxon>
        <taxon>Bacteroidota</taxon>
        <taxon>Sphingobacteriia</taxon>
        <taxon>Sphingobacteriales</taxon>
        <taxon>Sphingobacteriaceae</taxon>
        <taxon>Mucilaginibacter</taxon>
    </lineage>
</organism>
<dbReference type="KEGG" id="mmab:HQ865_16010"/>
<dbReference type="EMBL" id="CP054139">
    <property type="protein sequence ID" value="QKJ31196.1"/>
    <property type="molecule type" value="Genomic_DNA"/>
</dbReference>
<dbReference type="InterPro" id="IPR004375">
    <property type="entry name" value="NanQ/TabA/YiaL"/>
</dbReference>
<proteinExistence type="predicted"/>
<dbReference type="InterPro" id="IPR037012">
    <property type="entry name" value="NanQ/TabA/YiaL_sf"/>
</dbReference>
<dbReference type="SUPFAM" id="SSF51197">
    <property type="entry name" value="Clavaminate synthase-like"/>
    <property type="match status" value="1"/>
</dbReference>
<dbReference type="AlphaFoldDB" id="A0A7D4UG19"/>
<keyword evidence="1" id="KW-0732">Signal</keyword>
<evidence type="ECO:0000313" key="3">
    <source>
        <dbReference type="Proteomes" id="UP000505355"/>
    </source>
</evidence>
<dbReference type="GO" id="GO:0005829">
    <property type="term" value="C:cytosol"/>
    <property type="evidence" value="ECO:0007669"/>
    <property type="project" value="TreeGrafter"/>
</dbReference>
<dbReference type="PANTHER" id="PTHR34986">
    <property type="entry name" value="EVOLVED BETA-GALACTOSIDASE SUBUNIT BETA"/>
    <property type="match status" value="1"/>
</dbReference>
<keyword evidence="3" id="KW-1185">Reference proteome</keyword>
<accession>A0A7D4UG19</accession>
<gene>
    <name evidence="2" type="ORF">HQ865_16010</name>
</gene>
<dbReference type="NCBIfam" id="TIGR00022">
    <property type="entry name" value="YhcH/YjgK/YiaL family protein"/>
    <property type="match status" value="1"/>
</dbReference>
<evidence type="ECO:0000313" key="2">
    <source>
        <dbReference type="EMBL" id="QKJ31196.1"/>
    </source>
</evidence>
<name>A0A7D4UG19_9SPHI</name>
<feature type="signal peptide" evidence="1">
    <location>
        <begin position="1"/>
        <end position="19"/>
    </location>
</feature>
<protein>
    <submittedName>
        <fullName evidence="2">YhcH/YjgK/YiaL family protein</fullName>
    </submittedName>
</protein>
<dbReference type="RefSeq" id="WP_173415862.1">
    <property type="nucleotide sequence ID" value="NZ_CP054139.1"/>
</dbReference>
<evidence type="ECO:0000256" key="1">
    <source>
        <dbReference type="SAM" id="SignalP"/>
    </source>
</evidence>
<dbReference type="Gene3D" id="2.60.120.370">
    <property type="entry name" value="YhcH/YjgK/YiaL"/>
    <property type="match status" value="1"/>
</dbReference>
<feature type="chain" id="PRO_5028910826" evidence="1">
    <location>
        <begin position="20"/>
        <end position="192"/>
    </location>
</feature>
<reference evidence="2 3" key="1">
    <citation type="submission" date="2020-05" db="EMBL/GenBank/DDBJ databases">
        <title>Mucilaginibacter mali sp. nov.</title>
        <authorList>
            <person name="Kim H.S."/>
            <person name="Lee K.C."/>
            <person name="Suh M.K."/>
            <person name="Kim J.-S."/>
            <person name="Han K.-I."/>
            <person name="Eom M.K."/>
            <person name="Shin Y.K."/>
            <person name="Lee J.-S."/>
        </authorList>
    </citation>
    <scope>NUCLEOTIDE SEQUENCE [LARGE SCALE GENOMIC DNA]</scope>
    <source>
        <strain evidence="2 3">G2-14</strain>
    </source>
</reference>
<sequence length="192" mass="21724">MRKLSLLLLFIIATCAAFAQTDAQKWFKARAYLNGLKLVPHESTDAAEFARQYAANKDQWDKAFAYLKNTDLDKLAPGKYPIEGTDLFASVTESPTKDFDKTLWESHRKVIDLQYVIQGAEKISVFPVAKAKVTVPYDEARDVARYEAEGTVYTAVPGTFFLFFPSDAHRPSIKADGFDKDKKIVIKIKYIQ</sequence>